<evidence type="ECO:0000313" key="2">
    <source>
        <dbReference type="EMBL" id="KAF2083141.1"/>
    </source>
</evidence>
<keyword evidence="3" id="KW-1185">Reference proteome</keyword>
<organism evidence="2 3">
    <name type="scientific">Saccharata proteae CBS 121410</name>
    <dbReference type="NCBI Taxonomy" id="1314787"/>
    <lineage>
        <taxon>Eukaryota</taxon>
        <taxon>Fungi</taxon>
        <taxon>Dikarya</taxon>
        <taxon>Ascomycota</taxon>
        <taxon>Pezizomycotina</taxon>
        <taxon>Dothideomycetes</taxon>
        <taxon>Dothideomycetes incertae sedis</taxon>
        <taxon>Botryosphaeriales</taxon>
        <taxon>Saccharataceae</taxon>
        <taxon>Saccharata</taxon>
    </lineage>
</organism>
<comment type="caution">
    <text evidence="2">The sequence shown here is derived from an EMBL/GenBank/DDBJ whole genome shotgun (WGS) entry which is preliminary data.</text>
</comment>
<name>A0A9P4HMS6_9PEZI</name>
<dbReference type="EMBL" id="ML978874">
    <property type="protein sequence ID" value="KAF2083141.1"/>
    <property type="molecule type" value="Genomic_DNA"/>
</dbReference>
<feature type="region of interest" description="Disordered" evidence="1">
    <location>
        <begin position="1"/>
        <end position="40"/>
    </location>
</feature>
<evidence type="ECO:0000256" key="1">
    <source>
        <dbReference type="SAM" id="MobiDB-lite"/>
    </source>
</evidence>
<proteinExistence type="predicted"/>
<gene>
    <name evidence="2" type="ORF">K490DRAFT_52428</name>
</gene>
<dbReference type="Proteomes" id="UP000799776">
    <property type="component" value="Unassembled WGS sequence"/>
</dbReference>
<protein>
    <submittedName>
        <fullName evidence="2">Uncharacterized protein</fullName>
    </submittedName>
</protein>
<dbReference type="AlphaFoldDB" id="A0A9P4HMS6"/>
<accession>A0A9P4HMS6</accession>
<reference evidence="2" key="1">
    <citation type="journal article" date="2020" name="Stud. Mycol.">
        <title>101 Dothideomycetes genomes: a test case for predicting lifestyles and emergence of pathogens.</title>
        <authorList>
            <person name="Haridas S."/>
            <person name="Albert R."/>
            <person name="Binder M."/>
            <person name="Bloem J."/>
            <person name="Labutti K."/>
            <person name="Salamov A."/>
            <person name="Andreopoulos B."/>
            <person name="Baker S."/>
            <person name="Barry K."/>
            <person name="Bills G."/>
            <person name="Bluhm B."/>
            <person name="Cannon C."/>
            <person name="Castanera R."/>
            <person name="Culley D."/>
            <person name="Daum C."/>
            <person name="Ezra D."/>
            <person name="Gonzalez J."/>
            <person name="Henrissat B."/>
            <person name="Kuo A."/>
            <person name="Liang C."/>
            <person name="Lipzen A."/>
            <person name="Lutzoni F."/>
            <person name="Magnuson J."/>
            <person name="Mondo S."/>
            <person name="Nolan M."/>
            <person name="Ohm R."/>
            <person name="Pangilinan J."/>
            <person name="Park H.-J."/>
            <person name="Ramirez L."/>
            <person name="Alfaro M."/>
            <person name="Sun H."/>
            <person name="Tritt A."/>
            <person name="Yoshinaga Y."/>
            <person name="Zwiers L.-H."/>
            <person name="Turgeon B."/>
            <person name="Goodwin S."/>
            <person name="Spatafora J."/>
            <person name="Crous P."/>
            <person name="Grigoriev I."/>
        </authorList>
    </citation>
    <scope>NUCLEOTIDE SEQUENCE</scope>
    <source>
        <strain evidence="2">CBS 121410</strain>
    </source>
</reference>
<feature type="compositionally biased region" description="Polar residues" evidence="1">
    <location>
        <begin position="8"/>
        <end position="22"/>
    </location>
</feature>
<evidence type="ECO:0000313" key="3">
    <source>
        <dbReference type="Proteomes" id="UP000799776"/>
    </source>
</evidence>
<dbReference type="OrthoDB" id="5391496at2759"/>
<feature type="compositionally biased region" description="Basic and acidic residues" evidence="1">
    <location>
        <begin position="23"/>
        <end position="35"/>
    </location>
</feature>
<sequence>MDPADETNIYSEHQEQGTPPNNQDDHRGRSNENDTKPTVLHPTTLPAFIQHILDTHAPPTTLIICASRATFLQQLLHACKHSSEPQIPDEDDNINTAHSLLVPTLHLLSTCCTVNVAFCPTLESLRAYLSVYPAGGAPPRNFNAPSLSPPPKEHNRSLLALLNPIALHRETTAFSAQGLSRTMAAAVEAAEAAGQKLVVGECAVAVKAGTASVNLQHDSRIQSTTPPPDLWAEEISILNVATKSFGAGERGWVGRTVSLRRVVGAWCSFEGEGES</sequence>